<dbReference type="STRING" id="765257.A0A0C9YS69"/>
<name>A0A0C9YS69_9AGAM</name>
<sequence>MGVPLFSASHVDQWEALSSSPALYPDSLSSLSVNDHEWHWHPSKWPLLRRTPSGNSTPGNNDHASYSTAIRPKTLLLSSDWLGKSQPRAGSRQAWSESIAAVENHVGETSNPEDRRFRSEEKRQKFEFELAGKPSNVDEDNRYCCCAGNVDSRGVVACQYCWSNAGANGNTAVSILLSDRRADKTHRMAVKTHVWISLWFLLTAPVIFWDVFYCFMRPRSMAGGDLHWIWEPYGLYQEVDLVYGVESLQRNDGFPNAQSFMNVIETLLNLTYVYLVHVSGAPVAPLIGIATATMTLSKTVLYLSQEFYCGWCATGHNDFKTLLVFWILPNVLWIVFPSLIVYTLGKDIAATLGAAERRAIKATLGKKN</sequence>
<evidence type="ECO:0000313" key="3">
    <source>
        <dbReference type="Proteomes" id="UP000054018"/>
    </source>
</evidence>
<dbReference type="PANTHER" id="PTHR37919">
    <property type="entry name" value="PROTEIN CBG05606"/>
    <property type="match status" value="1"/>
</dbReference>
<feature type="transmembrane region" description="Helical" evidence="1">
    <location>
        <begin position="323"/>
        <end position="344"/>
    </location>
</feature>
<evidence type="ECO:0000256" key="1">
    <source>
        <dbReference type="SAM" id="Phobius"/>
    </source>
</evidence>
<keyword evidence="1" id="KW-0472">Membrane</keyword>
<dbReference type="PANTHER" id="PTHR37919:SF2">
    <property type="entry name" value="EXPERA DOMAIN-CONTAINING PROTEIN"/>
    <property type="match status" value="1"/>
</dbReference>
<dbReference type="OrthoDB" id="60858at2759"/>
<gene>
    <name evidence="2" type="ORF">PISMIDRAFT_688965</name>
</gene>
<dbReference type="EMBL" id="KN834016">
    <property type="protein sequence ID" value="KIK13162.1"/>
    <property type="molecule type" value="Genomic_DNA"/>
</dbReference>
<reference evidence="2 3" key="1">
    <citation type="submission" date="2014-04" db="EMBL/GenBank/DDBJ databases">
        <authorList>
            <consortium name="DOE Joint Genome Institute"/>
            <person name="Kuo A."/>
            <person name="Kohler A."/>
            <person name="Costa M.D."/>
            <person name="Nagy L.G."/>
            <person name="Floudas D."/>
            <person name="Copeland A."/>
            <person name="Barry K.W."/>
            <person name="Cichocki N."/>
            <person name="Veneault-Fourrey C."/>
            <person name="LaButti K."/>
            <person name="Lindquist E.A."/>
            <person name="Lipzen A."/>
            <person name="Lundell T."/>
            <person name="Morin E."/>
            <person name="Murat C."/>
            <person name="Sun H."/>
            <person name="Tunlid A."/>
            <person name="Henrissat B."/>
            <person name="Grigoriev I.V."/>
            <person name="Hibbett D.S."/>
            <person name="Martin F."/>
            <person name="Nordberg H.P."/>
            <person name="Cantor M.N."/>
            <person name="Hua S.X."/>
        </authorList>
    </citation>
    <scope>NUCLEOTIDE SEQUENCE [LARGE SCALE GENOMIC DNA]</scope>
    <source>
        <strain evidence="2 3">441</strain>
    </source>
</reference>
<keyword evidence="1" id="KW-1133">Transmembrane helix</keyword>
<protein>
    <recommendedName>
        <fullName evidence="4">EXPERA domain-containing protein</fullName>
    </recommendedName>
</protein>
<dbReference type="AlphaFoldDB" id="A0A0C9YS69"/>
<dbReference type="HOGENOM" id="CLU_752503_0_0_1"/>
<organism evidence="2 3">
    <name type="scientific">Pisolithus microcarpus 441</name>
    <dbReference type="NCBI Taxonomy" id="765257"/>
    <lineage>
        <taxon>Eukaryota</taxon>
        <taxon>Fungi</taxon>
        <taxon>Dikarya</taxon>
        <taxon>Basidiomycota</taxon>
        <taxon>Agaricomycotina</taxon>
        <taxon>Agaricomycetes</taxon>
        <taxon>Agaricomycetidae</taxon>
        <taxon>Boletales</taxon>
        <taxon>Sclerodermatineae</taxon>
        <taxon>Pisolithaceae</taxon>
        <taxon>Pisolithus</taxon>
    </lineage>
</organism>
<keyword evidence="1" id="KW-0812">Transmembrane</keyword>
<evidence type="ECO:0000313" key="2">
    <source>
        <dbReference type="EMBL" id="KIK13162.1"/>
    </source>
</evidence>
<feature type="transmembrane region" description="Helical" evidence="1">
    <location>
        <begin position="271"/>
        <end position="294"/>
    </location>
</feature>
<reference evidence="3" key="2">
    <citation type="submission" date="2015-01" db="EMBL/GenBank/DDBJ databases">
        <title>Evolutionary Origins and Diversification of the Mycorrhizal Mutualists.</title>
        <authorList>
            <consortium name="DOE Joint Genome Institute"/>
            <consortium name="Mycorrhizal Genomics Consortium"/>
            <person name="Kohler A."/>
            <person name="Kuo A."/>
            <person name="Nagy L.G."/>
            <person name="Floudas D."/>
            <person name="Copeland A."/>
            <person name="Barry K.W."/>
            <person name="Cichocki N."/>
            <person name="Veneault-Fourrey C."/>
            <person name="LaButti K."/>
            <person name="Lindquist E.A."/>
            <person name="Lipzen A."/>
            <person name="Lundell T."/>
            <person name="Morin E."/>
            <person name="Murat C."/>
            <person name="Riley R."/>
            <person name="Ohm R."/>
            <person name="Sun H."/>
            <person name="Tunlid A."/>
            <person name="Henrissat B."/>
            <person name="Grigoriev I.V."/>
            <person name="Hibbett D.S."/>
            <person name="Martin F."/>
        </authorList>
    </citation>
    <scope>NUCLEOTIDE SEQUENCE [LARGE SCALE GENOMIC DNA]</scope>
    <source>
        <strain evidence="3">441</strain>
    </source>
</reference>
<feature type="transmembrane region" description="Helical" evidence="1">
    <location>
        <begin position="194"/>
        <end position="215"/>
    </location>
</feature>
<dbReference type="Proteomes" id="UP000054018">
    <property type="component" value="Unassembled WGS sequence"/>
</dbReference>
<keyword evidence="3" id="KW-1185">Reference proteome</keyword>
<evidence type="ECO:0008006" key="4">
    <source>
        <dbReference type="Google" id="ProtNLM"/>
    </source>
</evidence>
<accession>A0A0C9YS69</accession>
<proteinExistence type="predicted"/>